<feature type="transmembrane region" description="Helical" evidence="1">
    <location>
        <begin position="79"/>
        <end position="97"/>
    </location>
</feature>
<evidence type="ECO:0008006" key="4">
    <source>
        <dbReference type="Google" id="ProtNLM"/>
    </source>
</evidence>
<sequence>MPGNPDMDHEACTRREVMLHRRQLPRPSNHGHCRVFAGGPATICLSLSGGRRALACRRQKPCSLLGNLPLTYLQRRRTASWLGLVAMFLLLVGPLLGQGLAAPAAPVVQAADAHCASDAHGEPLPHDMQWAKCGYCTLLLQSPALTSAQLPLPASLPAVEAALCPRTLVVQGSPVFPGALTRAPPYA</sequence>
<keyword evidence="1" id="KW-0812">Transmembrane</keyword>
<accession>A0A2I0CSJ9</accession>
<comment type="caution">
    <text evidence="2">The sequence shown here is derived from an EMBL/GenBank/DDBJ whole genome shotgun (WGS) entry which is preliminary data.</text>
</comment>
<dbReference type="InterPro" id="IPR021333">
    <property type="entry name" value="DUF2946"/>
</dbReference>
<evidence type="ECO:0000313" key="3">
    <source>
        <dbReference type="Proteomes" id="UP000242861"/>
    </source>
</evidence>
<keyword evidence="1" id="KW-1133">Transmembrane helix</keyword>
<evidence type="ECO:0000313" key="2">
    <source>
        <dbReference type="EMBL" id="PKF72145.1"/>
    </source>
</evidence>
<organism evidence="2 3">
    <name type="scientific">Pseudomonas fluvialis</name>
    <dbReference type="NCBI Taxonomy" id="1793966"/>
    <lineage>
        <taxon>Bacteria</taxon>
        <taxon>Pseudomonadati</taxon>
        <taxon>Pseudomonadota</taxon>
        <taxon>Gammaproteobacteria</taxon>
        <taxon>Pseudomonadales</taxon>
        <taxon>Pseudomonadaceae</taxon>
        <taxon>Pseudomonas</taxon>
    </lineage>
</organism>
<keyword evidence="1" id="KW-0472">Membrane</keyword>
<name>A0A2I0CSJ9_9PSED</name>
<dbReference type="AlphaFoldDB" id="A0A2I0CSJ9"/>
<dbReference type="Proteomes" id="UP000242861">
    <property type="component" value="Unassembled WGS sequence"/>
</dbReference>
<evidence type="ECO:0000256" key="1">
    <source>
        <dbReference type="SAM" id="Phobius"/>
    </source>
</evidence>
<protein>
    <recommendedName>
        <fullName evidence="4">DUF2946 domain-containing protein</fullName>
    </recommendedName>
</protein>
<proteinExistence type="predicted"/>
<dbReference type="EMBL" id="PIYS01000005">
    <property type="protein sequence ID" value="PKF72145.1"/>
    <property type="molecule type" value="Genomic_DNA"/>
</dbReference>
<reference evidence="3" key="1">
    <citation type="submission" date="2017-12" db="EMBL/GenBank/DDBJ databases">
        <authorList>
            <person name="Yu X.-Y."/>
        </authorList>
    </citation>
    <scope>NUCLEOTIDE SEQUENCE [LARGE SCALE GENOMIC DNA]</scope>
    <source>
        <strain evidence="3">ZYSR67-Z</strain>
    </source>
</reference>
<gene>
    <name evidence="2" type="ORF">CW360_04945</name>
</gene>
<dbReference type="Pfam" id="PF11162">
    <property type="entry name" value="DUF2946"/>
    <property type="match status" value="1"/>
</dbReference>